<gene>
    <name evidence="1" type="ORF">LOK49_LG07G01112</name>
</gene>
<evidence type="ECO:0000313" key="2">
    <source>
        <dbReference type="Proteomes" id="UP001060215"/>
    </source>
</evidence>
<sequence length="749" mass="82072">MDMVSTCKKKLAYFRIKELKDVLTQLGISKQGKKQDLLDRILALLPNEAPDMHGLGTTNFTVKQRVAEIIDDTYRKLQGTGATDSSMNGESFSEIHNVNCEEVVGTIYLDKKIRCPCGSSLPTEYMIQCTDPECRVFQHICCVIIPEDCAESIPPIPSQFYCEICRIRRADPFWETVAHPLSPVMLVASDIPVDGTNPLLNVEQTFEVTSIDIALLQNAEYEVQAWCILLNDKVPFRMQWPLFADLKVNGVPVRTVNRPGSQLLGANGRDDGPKIAFYLSEGINQISLLGCDARSFCLGVRLVKQRAIQQILSLIPKEQDGEPFEDALARICRSIGGGMAMANDDSDDDLEVIADSVAVNLRCPMSGSRIKTAGRFRPCQHIGCFDLETFVQLNQRSRKWQCPICLKNYCLEDIIVDPYINRITNMMQDCGEDVTEIDVKPDGSWRVKDGYQFKNLGQWHLPDGTMCVSTVEIGSNLEASGQMRKDGITGHINTKQVTMRSTSYESHGDDGDQSISKDGTGHFDISANNGHEINSISYNINATAQTMNINTCGSPGDNLDVIVLSDSEEENANFTSLETVSLTPAGLFNSNDNDFEMSHLAFASGTRVGSEFQLFHTDRDASAALIDLGYTPVTSSTPRDGYTLNSTRTMDAGTDDSMVDVGNNHWISNGIGGENLTSFGLGSNSGGGNGDVGVHAKPTTSNQFESNEASVRPGMNNGAKSSGTTNGKRSCGPFSFPRQPRSARRPHLP</sequence>
<proteinExistence type="predicted"/>
<evidence type="ECO:0000313" key="1">
    <source>
        <dbReference type="EMBL" id="KAI8006218.1"/>
    </source>
</evidence>
<organism evidence="1 2">
    <name type="scientific">Camellia lanceoleosa</name>
    <dbReference type="NCBI Taxonomy" id="1840588"/>
    <lineage>
        <taxon>Eukaryota</taxon>
        <taxon>Viridiplantae</taxon>
        <taxon>Streptophyta</taxon>
        <taxon>Embryophyta</taxon>
        <taxon>Tracheophyta</taxon>
        <taxon>Spermatophyta</taxon>
        <taxon>Magnoliopsida</taxon>
        <taxon>eudicotyledons</taxon>
        <taxon>Gunneridae</taxon>
        <taxon>Pentapetalae</taxon>
        <taxon>asterids</taxon>
        <taxon>Ericales</taxon>
        <taxon>Theaceae</taxon>
        <taxon>Camellia</taxon>
    </lineage>
</organism>
<keyword evidence="2" id="KW-1185">Reference proteome</keyword>
<comment type="caution">
    <text evidence="1">The sequence shown here is derived from an EMBL/GenBank/DDBJ whole genome shotgun (WGS) entry which is preliminary data.</text>
</comment>
<reference evidence="1 2" key="1">
    <citation type="journal article" date="2022" name="Plant J.">
        <title>Chromosome-level genome of Camellia lanceoleosa provides a valuable resource for understanding genome evolution and self-incompatibility.</title>
        <authorList>
            <person name="Gong W."/>
            <person name="Xiao S."/>
            <person name="Wang L."/>
            <person name="Liao Z."/>
            <person name="Chang Y."/>
            <person name="Mo W."/>
            <person name="Hu G."/>
            <person name="Li W."/>
            <person name="Zhao G."/>
            <person name="Zhu H."/>
            <person name="Hu X."/>
            <person name="Ji K."/>
            <person name="Xiang X."/>
            <person name="Song Q."/>
            <person name="Yuan D."/>
            <person name="Jin S."/>
            <person name="Zhang L."/>
        </authorList>
    </citation>
    <scope>NUCLEOTIDE SEQUENCE [LARGE SCALE GENOMIC DNA]</scope>
    <source>
        <strain evidence="1">SQ_2022a</strain>
    </source>
</reference>
<keyword evidence="1" id="KW-0436">Ligase</keyword>
<protein>
    <submittedName>
        <fullName evidence="1">E3 SUMO-protein ligase SIZ1</fullName>
    </submittedName>
</protein>
<dbReference type="EMBL" id="CM045764">
    <property type="protein sequence ID" value="KAI8006218.1"/>
    <property type="molecule type" value="Genomic_DNA"/>
</dbReference>
<name>A0ACC0GZZ7_9ERIC</name>
<dbReference type="Proteomes" id="UP001060215">
    <property type="component" value="Chromosome 7"/>
</dbReference>
<accession>A0ACC0GZZ7</accession>